<dbReference type="Proteomes" id="UP001229244">
    <property type="component" value="Unassembled WGS sequence"/>
</dbReference>
<dbReference type="InterPro" id="IPR038084">
    <property type="entry name" value="PduO/GlcC-like_sf"/>
</dbReference>
<dbReference type="SUPFAM" id="SSF143744">
    <property type="entry name" value="GlcG-like"/>
    <property type="match status" value="1"/>
</dbReference>
<dbReference type="Gene3D" id="3.30.450.150">
    <property type="entry name" value="Haem-degrading domain"/>
    <property type="match status" value="1"/>
</dbReference>
<dbReference type="AlphaFoldDB" id="A0AAE4AQQ0"/>
<proteinExistence type="predicted"/>
<dbReference type="Pfam" id="PF03928">
    <property type="entry name" value="HbpS-like"/>
    <property type="match status" value="1"/>
</dbReference>
<keyword evidence="2" id="KW-1185">Reference proteome</keyword>
<dbReference type="PANTHER" id="PTHR34309">
    <property type="entry name" value="SLR1406 PROTEIN"/>
    <property type="match status" value="1"/>
</dbReference>
<dbReference type="InterPro" id="IPR052517">
    <property type="entry name" value="GlcG_carb_metab_protein"/>
</dbReference>
<dbReference type="InterPro" id="IPR005624">
    <property type="entry name" value="PduO/GlcC-like"/>
</dbReference>
<protein>
    <submittedName>
        <fullName evidence="1">Glc operon protein GlcG</fullName>
    </submittedName>
</protein>
<organism evidence="1 2">
    <name type="scientific">Amorphus orientalis</name>
    <dbReference type="NCBI Taxonomy" id="649198"/>
    <lineage>
        <taxon>Bacteria</taxon>
        <taxon>Pseudomonadati</taxon>
        <taxon>Pseudomonadota</taxon>
        <taxon>Alphaproteobacteria</taxon>
        <taxon>Hyphomicrobiales</taxon>
        <taxon>Amorphaceae</taxon>
        <taxon>Amorphus</taxon>
    </lineage>
</organism>
<dbReference type="RefSeq" id="WP_306884109.1">
    <property type="nucleotide sequence ID" value="NZ_JAUSUL010000001.1"/>
</dbReference>
<name>A0AAE4AQQ0_9HYPH</name>
<dbReference type="EMBL" id="JAUSUL010000001">
    <property type="protein sequence ID" value="MDQ0314336.1"/>
    <property type="molecule type" value="Genomic_DNA"/>
</dbReference>
<evidence type="ECO:0000313" key="2">
    <source>
        <dbReference type="Proteomes" id="UP001229244"/>
    </source>
</evidence>
<sequence length="137" mass="14103">MRMRACLTEADAVTMMAACRREADKQGYAVSIAIVDDGGALLRLERMDGVSATSATVATRKAGTAGTTGKPSRFWEERVGERQVFLTFPGNLPIIGGVPIIHEGDCVGGIGVSGAPSEIDEQIALAGVSALVGPDAA</sequence>
<reference evidence="1" key="1">
    <citation type="submission" date="2023-07" db="EMBL/GenBank/DDBJ databases">
        <title>Genomic Encyclopedia of Type Strains, Phase IV (KMG-IV): sequencing the most valuable type-strain genomes for metagenomic binning, comparative biology and taxonomic classification.</title>
        <authorList>
            <person name="Goeker M."/>
        </authorList>
    </citation>
    <scope>NUCLEOTIDE SEQUENCE</scope>
    <source>
        <strain evidence="1">DSM 21202</strain>
    </source>
</reference>
<accession>A0AAE4AQQ0</accession>
<dbReference type="PANTHER" id="PTHR34309:SF1">
    <property type="entry name" value="PROTEIN GLCG"/>
    <property type="match status" value="1"/>
</dbReference>
<gene>
    <name evidence="1" type="ORF">J2S73_000773</name>
</gene>
<evidence type="ECO:0000313" key="1">
    <source>
        <dbReference type="EMBL" id="MDQ0314336.1"/>
    </source>
</evidence>
<comment type="caution">
    <text evidence="1">The sequence shown here is derived from an EMBL/GenBank/DDBJ whole genome shotgun (WGS) entry which is preliminary data.</text>
</comment>